<dbReference type="EMBL" id="MXAN01000050">
    <property type="protein sequence ID" value="OPH36396.1"/>
    <property type="molecule type" value="Genomic_DNA"/>
</dbReference>
<accession>A0A1V4GWA2</accession>
<evidence type="ECO:0000313" key="1">
    <source>
        <dbReference type="EMBL" id="OPH36396.1"/>
    </source>
</evidence>
<protein>
    <recommendedName>
        <fullName evidence="3">DUF2303 family protein</fullName>
    </recommendedName>
</protein>
<dbReference type="Proteomes" id="UP000191025">
    <property type="component" value="Unassembled WGS sequence"/>
</dbReference>
<organism evidence="1 2">
    <name type="scientific">Moraxella lacunata</name>
    <dbReference type="NCBI Taxonomy" id="477"/>
    <lineage>
        <taxon>Bacteria</taxon>
        <taxon>Pseudomonadati</taxon>
        <taxon>Pseudomonadota</taxon>
        <taxon>Gammaproteobacteria</taxon>
        <taxon>Moraxellales</taxon>
        <taxon>Moraxellaceae</taxon>
        <taxon>Moraxella</taxon>
    </lineage>
</organism>
<proteinExistence type="predicted"/>
<dbReference type="InterPro" id="IPR019276">
    <property type="entry name" value="DUF2303"/>
</dbReference>
<comment type="caution">
    <text evidence="1">The sequence shown here is derived from an EMBL/GenBank/DDBJ whole genome shotgun (WGS) entry which is preliminary data.</text>
</comment>
<dbReference type="AlphaFoldDB" id="A0A1V4GWA2"/>
<sequence length="276" mass="30790">MSNIFENHESDLAVIADLTRPDILKFGDNGIAYNGNIELGNIDRFLDARTRKRGTFSTDDLDSFGEFVEVHGTAANTEIFIDKSAMEAMAVLNFGDDNYPMGHCDFCAALTAKPTKVYKKITGLHNYGRVSQKDFAAFLEDWGGQFVALDENGEEIPMKKAIAVIRDMKIDELAESTSQVGNFRESRSRLETVAVKSQAGLLPAYFEIKNTLYETLSEPKTVRLRLSINTANGKPEFTLSIVGYELLTEELANDFLQAVKDKLDSEFCLFFGKFQG</sequence>
<reference evidence="2" key="1">
    <citation type="submission" date="2017-03" db="EMBL/GenBank/DDBJ databases">
        <title>Draft genome sequence of Moraxella equi CCUG 4950T type strain.</title>
        <authorList>
            <person name="Salva-Serra F."/>
            <person name="Engstrom-Jakobsson H."/>
            <person name="Thorell K."/>
            <person name="Jaen-Luchoro D."/>
            <person name="Gonzales-Siles L."/>
            <person name="Karlsson R."/>
            <person name="Yazdan S."/>
            <person name="Boulund F."/>
            <person name="Johnning A."/>
            <person name="Engstrand L."/>
            <person name="Kristiansson E."/>
            <person name="Moore E."/>
        </authorList>
    </citation>
    <scope>NUCLEOTIDE SEQUENCE [LARGE SCALE GENOMIC DNA]</scope>
    <source>
        <strain evidence="2">CCUG 4441</strain>
    </source>
</reference>
<evidence type="ECO:0008006" key="3">
    <source>
        <dbReference type="Google" id="ProtNLM"/>
    </source>
</evidence>
<dbReference type="RefSeq" id="WP_062498685.1">
    <property type="nucleotide sequence ID" value="NZ_MXAN01000050.1"/>
</dbReference>
<name>A0A1V4GWA2_MORLA</name>
<evidence type="ECO:0000313" key="2">
    <source>
        <dbReference type="Proteomes" id="UP000191025"/>
    </source>
</evidence>
<dbReference type="Pfam" id="PF10065">
    <property type="entry name" value="DUF2303"/>
    <property type="match status" value="1"/>
</dbReference>
<gene>
    <name evidence="1" type="ORF">B5J94_07330</name>
</gene>